<proteinExistence type="inferred from homology"/>
<dbReference type="InterPro" id="IPR050231">
    <property type="entry name" value="Iron_ascorbate_oxido_reductase"/>
</dbReference>
<dbReference type="GO" id="GO:0046872">
    <property type="term" value="F:metal ion binding"/>
    <property type="evidence" value="ECO:0007669"/>
    <property type="project" value="UniProtKB-KW"/>
</dbReference>
<dbReference type="PANTHER" id="PTHR47990">
    <property type="entry name" value="2-OXOGLUTARATE (2OG) AND FE(II)-DEPENDENT OXYGENASE SUPERFAMILY PROTEIN-RELATED"/>
    <property type="match status" value="1"/>
</dbReference>
<dbReference type="InterPro" id="IPR044861">
    <property type="entry name" value="IPNS-like_FE2OG_OXY"/>
</dbReference>
<protein>
    <recommendedName>
        <fullName evidence="3">Fe2OG dioxygenase domain-containing protein</fullName>
    </recommendedName>
</protein>
<dbReference type="Pfam" id="PF03171">
    <property type="entry name" value="2OG-FeII_Oxy"/>
    <property type="match status" value="1"/>
</dbReference>
<evidence type="ECO:0000256" key="1">
    <source>
        <dbReference type="ARBA" id="ARBA00008056"/>
    </source>
</evidence>
<sequence length="349" mass="38842">MSAQVPIIDFSRFTTGDAAARQEVAKEIVNAFRTYGFVHFINHPVTPSAISLTFRQSKLFFDLPISSKSKAPHPPGFTVHRGYSHPGLEKISNLTASTNGSTNGTATNGTDKAAVELARQVPDIKESYDIGSEHNTEQPNVWPPPNLIPGFRGFMTGFYWTLAEFAREILRALALGIGLDEEHLLKIYENGEYNQLRLLHYPEVDARILEEGRAVRIPAHCDWSAFTMLFQDDCGGLEIESPTTPGKFIAVEPIEHACLVNIGDLMARWSNDFLKSTCHRVGMPPLLQNRCAGDKRTTRSRYSIGYFVTTPPDAVIECLPSCVDESRPAKYAPVTQREYNISKASMSYN</sequence>
<feature type="domain" description="Fe2OG dioxygenase" evidence="3">
    <location>
        <begin position="192"/>
        <end position="310"/>
    </location>
</feature>
<dbReference type="InterPro" id="IPR026992">
    <property type="entry name" value="DIOX_N"/>
</dbReference>
<dbReference type="InterPro" id="IPR027443">
    <property type="entry name" value="IPNS-like_sf"/>
</dbReference>
<dbReference type="InterPro" id="IPR005123">
    <property type="entry name" value="Oxoglu/Fe-dep_dioxygenase_dom"/>
</dbReference>
<keyword evidence="5" id="KW-1185">Reference proteome</keyword>
<comment type="caution">
    <text evidence="4">The sequence shown here is derived from an EMBL/GenBank/DDBJ whole genome shotgun (WGS) entry which is preliminary data.</text>
</comment>
<dbReference type="GO" id="GO:0016491">
    <property type="term" value="F:oxidoreductase activity"/>
    <property type="evidence" value="ECO:0007669"/>
    <property type="project" value="UniProtKB-KW"/>
</dbReference>
<gene>
    <name evidence="4" type="ORF">TWF696_006164</name>
</gene>
<dbReference type="EMBL" id="JAVHNQ010000004">
    <property type="protein sequence ID" value="KAK6349904.1"/>
    <property type="molecule type" value="Genomic_DNA"/>
</dbReference>
<dbReference type="AlphaFoldDB" id="A0AAV9UYI4"/>
<dbReference type="GO" id="GO:0044283">
    <property type="term" value="P:small molecule biosynthetic process"/>
    <property type="evidence" value="ECO:0007669"/>
    <property type="project" value="UniProtKB-ARBA"/>
</dbReference>
<accession>A0AAV9UYI4</accession>
<dbReference type="PROSITE" id="PS51471">
    <property type="entry name" value="FE2OG_OXY"/>
    <property type="match status" value="1"/>
</dbReference>
<organism evidence="4 5">
    <name type="scientific">Orbilia brochopaga</name>
    <dbReference type="NCBI Taxonomy" id="3140254"/>
    <lineage>
        <taxon>Eukaryota</taxon>
        <taxon>Fungi</taxon>
        <taxon>Dikarya</taxon>
        <taxon>Ascomycota</taxon>
        <taxon>Pezizomycotina</taxon>
        <taxon>Orbiliomycetes</taxon>
        <taxon>Orbiliales</taxon>
        <taxon>Orbiliaceae</taxon>
        <taxon>Orbilia</taxon>
    </lineage>
</organism>
<dbReference type="Pfam" id="PF14226">
    <property type="entry name" value="DIOX_N"/>
    <property type="match status" value="1"/>
</dbReference>
<dbReference type="Proteomes" id="UP001375240">
    <property type="component" value="Unassembled WGS sequence"/>
</dbReference>
<evidence type="ECO:0000313" key="4">
    <source>
        <dbReference type="EMBL" id="KAK6349904.1"/>
    </source>
</evidence>
<dbReference type="SUPFAM" id="SSF51197">
    <property type="entry name" value="Clavaminate synthase-like"/>
    <property type="match status" value="1"/>
</dbReference>
<evidence type="ECO:0000259" key="3">
    <source>
        <dbReference type="PROSITE" id="PS51471"/>
    </source>
</evidence>
<evidence type="ECO:0000313" key="5">
    <source>
        <dbReference type="Proteomes" id="UP001375240"/>
    </source>
</evidence>
<evidence type="ECO:0000256" key="2">
    <source>
        <dbReference type="RuleBase" id="RU003682"/>
    </source>
</evidence>
<keyword evidence="2" id="KW-0560">Oxidoreductase</keyword>
<comment type="similarity">
    <text evidence="1 2">Belongs to the iron/ascorbate-dependent oxidoreductase family.</text>
</comment>
<dbReference type="Gene3D" id="2.60.120.330">
    <property type="entry name" value="B-lactam Antibiotic, Isopenicillin N Synthase, Chain"/>
    <property type="match status" value="1"/>
</dbReference>
<keyword evidence="2" id="KW-0479">Metal-binding</keyword>
<reference evidence="4 5" key="1">
    <citation type="submission" date="2019-10" db="EMBL/GenBank/DDBJ databases">
        <authorList>
            <person name="Palmer J.M."/>
        </authorList>
    </citation>
    <scope>NUCLEOTIDE SEQUENCE [LARGE SCALE GENOMIC DNA]</scope>
    <source>
        <strain evidence="4 5">TWF696</strain>
    </source>
</reference>
<keyword evidence="2" id="KW-0408">Iron</keyword>
<name>A0AAV9UYI4_9PEZI</name>